<keyword evidence="4" id="KW-1185">Reference proteome</keyword>
<reference evidence="2" key="2">
    <citation type="journal article" date="2020" name="mSystems">
        <title>Genome- and Community-Level Interaction Insights into Carbon Utilization and Element Cycling Functions of Hydrothermarchaeota in Hydrothermal Sediment.</title>
        <authorList>
            <person name="Zhou Z."/>
            <person name="Liu Y."/>
            <person name="Xu W."/>
            <person name="Pan J."/>
            <person name="Luo Z.H."/>
            <person name="Li M."/>
        </authorList>
    </citation>
    <scope>NUCLEOTIDE SEQUENCE [LARGE SCALE GENOMIC DNA]</scope>
    <source>
        <strain evidence="2">HyVt-386</strain>
    </source>
</reference>
<dbReference type="Proteomes" id="UP000185779">
    <property type="component" value="Unassembled WGS sequence"/>
</dbReference>
<organism evidence="3 4">
    <name type="scientific">Candidatus Syntropharchaeum butanivorans</name>
    <dbReference type="NCBI Taxonomy" id="1839936"/>
    <lineage>
        <taxon>Archaea</taxon>
        <taxon>Methanobacteriati</taxon>
        <taxon>Methanobacteriota</taxon>
        <taxon>Stenosarchaea group</taxon>
        <taxon>Methanomicrobia</taxon>
        <taxon>Methanosarcinales</taxon>
        <taxon>ANME-2 cluster</taxon>
        <taxon>Candidatus Syntropharchaeum</taxon>
    </lineage>
</organism>
<evidence type="ECO:0000313" key="3">
    <source>
        <dbReference type="EMBL" id="OFV66007.1"/>
    </source>
</evidence>
<name>A0A1F2P3Y3_9EURY</name>
<dbReference type="AlphaFoldDB" id="A0A1F2P3Y3"/>
<evidence type="ECO:0000313" key="4">
    <source>
        <dbReference type="Proteomes" id="UP000185779"/>
    </source>
</evidence>
<dbReference type="InterPro" id="IPR014925">
    <property type="entry name" value="CGGC_dom"/>
</dbReference>
<evidence type="ECO:0000259" key="1">
    <source>
        <dbReference type="SMART" id="SM01078"/>
    </source>
</evidence>
<dbReference type="EMBL" id="DRIE01000041">
    <property type="protein sequence ID" value="HEC56761.1"/>
    <property type="molecule type" value="Genomic_DNA"/>
</dbReference>
<reference evidence="3 4" key="1">
    <citation type="submission" date="2016-05" db="EMBL/GenBank/DDBJ databases">
        <title>Microbial consortia oxidize butane by reversing methanogenesis.</title>
        <authorList>
            <person name="Laso-Perez R."/>
            <person name="Richter M."/>
            <person name="Wegener G."/>
            <person name="Musat F."/>
        </authorList>
    </citation>
    <scope>NUCLEOTIDE SEQUENCE [LARGE SCALE GENOMIC DNA]</scope>
    <source>
        <strain evidence="3">BOX1</strain>
    </source>
</reference>
<feature type="domain" description="CGGC" evidence="1">
    <location>
        <begin position="2"/>
        <end position="108"/>
    </location>
</feature>
<dbReference type="PATRIC" id="fig|1839936.3.peg.1200"/>
<protein>
    <submittedName>
        <fullName evidence="2">CGGC domain-containing protein</fullName>
    </submittedName>
</protein>
<proteinExistence type="predicted"/>
<dbReference type="Pfam" id="PF08821">
    <property type="entry name" value="CGGC"/>
    <property type="match status" value="1"/>
</dbReference>
<evidence type="ECO:0000313" key="2">
    <source>
        <dbReference type="EMBL" id="HEC56761.1"/>
    </source>
</evidence>
<comment type="caution">
    <text evidence="3">The sequence shown here is derived from an EMBL/GenBank/DDBJ whole genome shotgun (WGS) entry which is preliminary data.</text>
</comment>
<gene>
    <name evidence="2" type="ORF">ENI32_02595</name>
    <name evidence="3" type="ORF">SBU_001189</name>
</gene>
<accession>A0A1F2P3Y3</accession>
<sequence>MKIAVVRCEIVSEVCPGVGCFKAFNERRAYFKDYGDDAEIVGFFTCGGCSGRRVMRLVDSLKRYGVDVIHLGSCMTMGEREGYLPCPHLDTIRAGIESKGVKVVSGTHH</sequence>
<dbReference type="STRING" id="1839936.SBU_001189"/>
<dbReference type="SMART" id="SM01078">
    <property type="entry name" value="CGGC"/>
    <property type="match status" value="1"/>
</dbReference>
<dbReference type="EMBL" id="LYOR01000005">
    <property type="protein sequence ID" value="OFV66007.1"/>
    <property type="molecule type" value="Genomic_DNA"/>
</dbReference>
<dbReference type="Proteomes" id="UP000885936">
    <property type="component" value="Unassembled WGS sequence"/>
</dbReference>